<gene>
    <name evidence="2" type="ORF">SAMN02745883_00669</name>
</gene>
<sequence>MSQVIPLKMKQQLKNNLASNIASNITKNSKRKNFYRNFSPNSFILNPKTLLPILFIFKYGKKGSGLAFFQDILSPSGSIGNIFSNLNFSPDKIEKSLNALNIISQFSLSKNSTFFNTFSAILDGLYKFSAIQSLTKNLSKNSNNQEFDDILKHATNQNDTETTFKAIETFEKLMGNNSKFDTQRVKEIINAANKFKNINKTKEFDKKNNLDIAEVINILKPILPKEYAKSLDSIFSIIKLMDLLSFLESADSSDNDKNSNINSNKNELNSKKIIDLMSSFSDKSRDFEKENVIDIEDYDEEINLDDKYFKEIEFEMTDNKPENEKIIDIDSSKDTETVEINLNELESKTNETAPENLETLEEDNNIKDDFNQADSNNNDINNTKNTDTTDNHDETVTDDSINYENNLEKNIDLKNSLEQTITNTNEKIDIIKKENSEENTTNEETPDNNEKILAKETFNNDYDIEDNKAKKNDTFEG</sequence>
<protein>
    <submittedName>
        <fullName evidence="2">Uncharacterized protein</fullName>
    </submittedName>
</protein>
<reference evidence="2 3" key="1">
    <citation type="submission" date="2016-11" db="EMBL/GenBank/DDBJ databases">
        <authorList>
            <person name="Jaros S."/>
            <person name="Januszkiewicz K."/>
            <person name="Wedrychowicz H."/>
        </authorList>
    </citation>
    <scope>NUCLEOTIDE SEQUENCE [LARGE SCALE GENOMIC DNA]</scope>
    <source>
        <strain evidence="2 3">DSM 14501</strain>
    </source>
</reference>
<feature type="compositionally biased region" description="Low complexity" evidence="1">
    <location>
        <begin position="374"/>
        <end position="386"/>
    </location>
</feature>
<proteinExistence type="predicted"/>
<organism evidence="2 3">
    <name type="scientific">Caminicella sporogenes DSM 14501</name>
    <dbReference type="NCBI Taxonomy" id="1121266"/>
    <lineage>
        <taxon>Bacteria</taxon>
        <taxon>Bacillati</taxon>
        <taxon>Bacillota</taxon>
        <taxon>Clostridia</taxon>
        <taxon>Peptostreptococcales</taxon>
        <taxon>Caminicellaceae</taxon>
        <taxon>Caminicella</taxon>
    </lineage>
</organism>
<evidence type="ECO:0000313" key="3">
    <source>
        <dbReference type="Proteomes" id="UP000184082"/>
    </source>
</evidence>
<dbReference type="RefSeq" id="WP_072965966.1">
    <property type="nucleotide sequence ID" value="NZ_FRAJ01000005.1"/>
</dbReference>
<feature type="region of interest" description="Disordered" evidence="1">
    <location>
        <begin position="432"/>
        <end position="458"/>
    </location>
</feature>
<feature type="region of interest" description="Disordered" evidence="1">
    <location>
        <begin position="370"/>
        <end position="396"/>
    </location>
</feature>
<dbReference type="AlphaFoldDB" id="A0A1M6MW59"/>
<dbReference type="Proteomes" id="UP000184082">
    <property type="component" value="Unassembled WGS sequence"/>
</dbReference>
<accession>A0A1M6MW59</accession>
<name>A0A1M6MW59_9FIRM</name>
<evidence type="ECO:0000256" key="1">
    <source>
        <dbReference type="SAM" id="MobiDB-lite"/>
    </source>
</evidence>
<evidence type="ECO:0000313" key="2">
    <source>
        <dbReference type="EMBL" id="SHJ87656.1"/>
    </source>
</evidence>
<keyword evidence="3" id="KW-1185">Reference proteome</keyword>
<dbReference type="EMBL" id="FRAJ01000005">
    <property type="protein sequence ID" value="SHJ87656.1"/>
    <property type="molecule type" value="Genomic_DNA"/>
</dbReference>